<protein>
    <submittedName>
        <fullName evidence="1">Uncharacterized protein</fullName>
    </submittedName>
</protein>
<comment type="caution">
    <text evidence="1">The sequence shown here is derived from an EMBL/GenBank/DDBJ whole genome shotgun (WGS) entry which is preliminary data.</text>
</comment>
<proteinExistence type="predicted"/>
<gene>
    <name evidence="1" type="ORF">IV50_GL001243</name>
</gene>
<sequence length="605" mass="69337">MTQARVTVETHDEGFTLKTNVQLPQLHCLIDGETFMWVETKEEDQYAYHLAMDTLTYMMTKMPKARTFVLFYGPDKRTLSFNDFEVTFAGKSTLEVDQQAVSLYPSTDDNLRLGFKWLGNGKILIEDMFVKELTVSQEQVLITGDLISNFIPVQRLDVTGHFTGSDTKVAVMTEITDQKRLDHNQYQQTIKMGILLEDYVTFFEQVWQNPFENWNFNLTYQLINDWFASSVVNFNVKVTPDQLEALNVVTVNHALDWHVLVPTRLNNANFILRGLVVDQQGLTLLKTPQPTTATDVIFVDAKQQGPAELMYAFASLRAQQHQDVYYVSMTDDIEDDHVLRYGSGAHLAHLLSAKTIVYADQLETVDAFRIELTQQKLNKVQKFFVPFDLQQKMRETEFKAIPAKDVNVVTGNPLETKYAKNVVGLKSDKIIEVGKPIFDQWYDRNRQQVTDTEKAQQVLWSMTPELMSQVAQHTEMITAMQDSGKTHYWDNPAQTAVDSQPFETLDAQLPVILNDYALVITDDEQIALQASALHIPMVLIDENIQKHDAYYWLSGPAFKTLAIAKIDLLKILKDQFEFEPYLAQSYNNLNNFDDSKSVERLLDSI</sequence>
<dbReference type="OrthoDB" id="9900531at2"/>
<dbReference type="PATRIC" id="fig|1629.5.peg.1256"/>
<reference evidence="1 2" key="1">
    <citation type="journal article" date="2015" name="Genome Announc.">
        <title>Expanding the biotechnology potential of lactobacilli through comparative genomics of 213 strains and associated genera.</title>
        <authorList>
            <person name="Sun Z."/>
            <person name="Harris H.M."/>
            <person name="McCann A."/>
            <person name="Guo C."/>
            <person name="Argimon S."/>
            <person name="Zhang W."/>
            <person name="Yang X."/>
            <person name="Jeffery I.B."/>
            <person name="Cooney J.C."/>
            <person name="Kagawa T.F."/>
            <person name="Liu W."/>
            <person name="Song Y."/>
            <person name="Salvetti E."/>
            <person name="Wrobel A."/>
            <person name="Rasinkangas P."/>
            <person name="Parkhill J."/>
            <person name="Rea M.C."/>
            <person name="O'Sullivan O."/>
            <person name="Ritari J."/>
            <person name="Douillard F.P."/>
            <person name="Paul Ross R."/>
            <person name="Yang R."/>
            <person name="Briner A.E."/>
            <person name="Felis G.E."/>
            <person name="de Vos W.M."/>
            <person name="Barrangou R."/>
            <person name="Klaenhammer T.R."/>
            <person name="Caufield P.W."/>
            <person name="Cui Y."/>
            <person name="Zhang H."/>
            <person name="O'Toole P.W."/>
        </authorList>
    </citation>
    <scope>NUCLEOTIDE SEQUENCE [LARGE SCALE GENOMIC DNA]</scope>
    <source>
        <strain evidence="1 2">DSM 20410</strain>
    </source>
</reference>
<dbReference type="EMBL" id="JQBM01000004">
    <property type="protein sequence ID" value="KRN45900.1"/>
    <property type="molecule type" value="Genomic_DNA"/>
</dbReference>
<evidence type="ECO:0000313" key="1">
    <source>
        <dbReference type="EMBL" id="KRN45900.1"/>
    </source>
</evidence>
<dbReference type="RefSeq" id="WP_057746637.1">
    <property type="nucleotide sequence ID" value="NZ_BJLU01000006.1"/>
</dbReference>
<keyword evidence="2" id="KW-1185">Reference proteome</keyword>
<evidence type="ECO:0000313" key="2">
    <source>
        <dbReference type="Proteomes" id="UP000051992"/>
    </source>
</evidence>
<dbReference type="Proteomes" id="UP000051992">
    <property type="component" value="Unassembled WGS sequence"/>
</dbReference>
<accession>A0A0R2H6Z4</accession>
<organism evidence="1 2">
    <name type="scientific">Weissella viridescens</name>
    <name type="common">Lactobacillus viridescens</name>
    <dbReference type="NCBI Taxonomy" id="1629"/>
    <lineage>
        <taxon>Bacteria</taxon>
        <taxon>Bacillati</taxon>
        <taxon>Bacillota</taxon>
        <taxon>Bacilli</taxon>
        <taxon>Lactobacillales</taxon>
        <taxon>Lactobacillaceae</taxon>
        <taxon>Weissella</taxon>
    </lineage>
</organism>
<dbReference type="AlphaFoldDB" id="A0A0R2H6Z4"/>
<name>A0A0R2H6Z4_WEIVI</name>